<sequence length="334" mass="34884">MVLRSHPAAPAAFLIAAALLPAAGIPATAIEAAIASPLTRPQPESGSFLREADYRIARIGYRIATRGSALCPQQVPLGGMLLHHLAEYGRADRPAMATQGLDRGPGVLAVVPGGPADAAGLRAGDVLLAANGAAFASPVEIAALPDRDQWRPRLEAEEARLESLMAAGPVRLALLRDGAPLAATLTPVRGCPLRVRLAASSQLTAVTQGGRYIVLTDALVALTRNDDEIAFLIAHELAHIALEHTARMAEAGVPRRGIARGAGANGRVVRRTEEEADRLGGELVLAAGYDLALGVEILARMPEGLPNFGLFRTHPPTGERIRAMRALAAAHAAR</sequence>
<dbReference type="InterPro" id="IPR036034">
    <property type="entry name" value="PDZ_sf"/>
</dbReference>
<comment type="caution">
    <text evidence="9">The sequence shown here is derived from an EMBL/GenBank/DDBJ whole genome shotgun (WGS) entry which is preliminary data.</text>
</comment>
<keyword evidence="2" id="KW-0479">Metal-binding</keyword>
<dbReference type="RefSeq" id="WP_264943062.1">
    <property type="nucleotide sequence ID" value="NZ_JAPDRA010000002.1"/>
</dbReference>
<dbReference type="PROSITE" id="PS50106">
    <property type="entry name" value="PDZ"/>
    <property type="match status" value="1"/>
</dbReference>
<comment type="similarity">
    <text evidence="6">Belongs to the peptidase M48 family.</text>
</comment>
<dbReference type="InterPro" id="IPR001915">
    <property type="entry name" value="Peptidase_M48"/>
</dbReference>
<evidence type="ECO:0000256" key="7">
    <source>
        <dbReference type="SAM" id="SignalP"/>
    </source>
</evidence>
<dbReference type="Pfam" id="PF01435">
    <property type="entry name" value="Peptidase_M48"/>
    <property type="match status" value="2"/>
</dbReference>
<keyword evidence="4 6" id="KW-0862">Zinc</keyword>
<organism evidence="9 10">
    <name type="scientific">Sphingomonas canadensis</name>
    <dbReference type="NCBI Taxonomy" id="1219257"/>
    <lineage>
        <taxon>Bacteria</taxon>
        <taxon>Pseudomonadati</taxon>
        <taxon>Pseudomonadota</taxon>
        <taxon>Alphaproteobacteria</taxon>
        <taxon>Sphingomonadales</taxon>
        <taxon>Sphingomonadaceae</taxon>
        <taxon>Sphingomonas</taxon>
    </lineage>
</organism>
<protein>
    <submittedName>
        <fullName evidence="9">M48 family metalloprotease</fullName>
        <ecNumber evidence="9">3.4.24.-</ecNumber>
    </submittedName>
</protein>
<dbReference type="PANTHER" id="PTHR22726">
    <property type="entry name" value="METALLOENDOPEPTIDASE OMA1"/>
    <property type="match status" value="1"/>
</dbReference>
<dbReference type="Gene3D" id="3.30.2010.10">
    <property type="entry name" value="Metalloproteases ('zincins'), catalytic domain"/>
    <property type="match status" value="1"/>
</dbReference>
<dbReference type="Pfam" id="PF17820">
    <property type="entry name" value="PDZ_6"/>
    <property type="match status" value="1"/>
</dbReference>
<dbReference type="EMBL" id="JBHTJG010000002">
    <property type="protein sequence ID" value="MFD0946155.1"/>
    <property type="molecule type" value="Genomic_DNA"/>
</dbReference>
<keyword evidence="7" id="KW-0732">Signal</keyword>
<evidence type="ECO:0000256" key="6">
    <source>
        <dbReference type="RuleBase" id="RU003983"/>
    </source>
</evidence>
<dbReference type="PANTHER" id="PTHR22726:SF1">
    <property type="entry name" value="METALLOENDOPEPTIDASE OMA1, MITOCHONDRIAL"/>
    <property type="match status" value="1"/>
</dbReference>
<keyword evidence="10" id="KW-1185">Reference proteome</keyword>
<dbReference type="SUPFAM" id="SSF50156">
    <property type="entry name" value="PDZ domain-like"/>
    <property type="match status" value="1"/>
</dbReference>
<proteinExistence type="inferred from homology"/>
<evidence type="ECO:0000313" key="10">
    <source>
        <dbReference type="Proteomes" id="UP001596977"/>
    </source>
</evidence>
<comment type="cofactor">
    <cofactor evidence="6">
        <name>Zn(2+)</name>
        <dbReference type="ChEBI" id="CHEBI:29105"/>
    </cofactor>
    <text evidence="6">Binds 1 zinc ion per subunit.</text>
</comment>
<accession>A0ABW3H6Z7</accession>
<evidence type="ECO:0000256" key="3">
    <source>
        <dbReference type="ARBA" id="ARBA00022801"/>
    </source>
</evidence>
<feature type="domain" description="PDZ" evidence="8">
    <location>
        <begin position="107"/>
        <end position="132"/>
    </location>
</feature>
<name>A0ABW3H6Z7_9SPHN</name>
<feature type="chain" id="PRO_5045497290" evidence="7">
    <location>
        <begin position="30"/>
        <end position="334"/>
    </location>
</feature>
<dbReference type="InterPro" id="IPR051156">
    <property type="entry name" value="Mito/Outer_Membr_Metalloprot"/>
</dbReference>
<dbReference type="InterPro" id="IPR041489">
    <property type="entry name" value="PDZ_6"/>
</dbReference>
<dbReference type="Gene3D" id="2.30.42.10">
    <property type="match status" value="1"/>
</dbReference>
<evidence type="ECO:0000259" key="8">
    <source>
        <dbReference type="PROSITE" id="PS50106"/>
    </source>
</evidence>
<dbReference type="GO" id="GO:0008237">
    <property type="term" value="F:metallopeptidase activity"/>
    <property type="evidence" value="ECO:0007669"/>
    <property type="project" value="UniProtKB-KW"/>
</dbReference>
<dbReference type="Proteomes" id="UP001596977">
    <property type="component" value="Unassembled WGS sequence"/>
</dbReference>
<keyword evidence="5 6" id="KW-0482">Metalloprotease</keyword>
<gene>
    <name evidence="9" type="ORF">ACFQ1E_07395</name>
</gene>
<feature type="signal peptide" evidence="7">
    <location>
        <begin position="1"/>
        <end position="29"/>
    </location>
</feature>
<dbReference type="EC" id="3.4.24.-" evidence="9"/>
<evidence type="ECO:0000256" key="1">
    <source>
        <dbReference type="ARBA" id="ARBA00022670"/>
    </source>
</evidence>
<evidence type="ECO:0000256" key="4">
    <source>
        <dbReference type="ARBA" id="ARBA00022833"/>
    </source>
</evidence>
<evidence type="ECO:0000256" key="5">
    <source>
        <dbReference type="ARBA" id="ARBA00023049"/>
    </source>
</evidence>
<keyword evidence="1 6" id="KW-0645">Protease</keyword>
<reference evidence="10" key="1">
    <citation type="journal article" date="2019" name="Int. J. Syst. Evol. Microbiol.">
        <title>The Global Catalogue of Microorganisms (GCM) 10K type strain sequencing project: providing services to taxonomists for standard genome sequencing and annotation.</title>
        <authorList>
            <consortium name="The Broad Institute Genomics Platform"/>
            <consortium name="The Broad Institute Genome Sequencing Center for Infectious Disease"/>
            <person name="Wu L."/>
            <person name="Ma J."/>
        </authorList>
    </citation>
    <scope>NUCLEOTIDE SEQUENCE [LARGE SCALE GENOMIC DNA]</scope>
    <source>
        <strain evidence="10">CCUG 62982</strain>
    </source>
</reference>
<keyword evidence="3 6" id="KW-0378">Hydrolase</keyword>
<evidence type="ECO:0000313" key="9">
    <source>
        <dbReference type="EMBL" id="MFD0946155.1"/>
    </source>
</evidence>
<dbReference type="InterPro" id="IPR001478">
    <property type="entry name" value="PDZ"/>
</dbReference>
<evidence type="ECO:0000256" key="2">
    <source>
        <dbReference type="ARBA" id="ARBA00022723"/>
    </source>
</evidence>